<keyword evidence="6" id="KW-0808">Transferase</keyword>
<evidence type="ECO:0000259" key="16">
    <source>
        <dbReference type="PROSITE" id="PS50885"/>
    </source>
</evidence>
<evidence type="ECO:0000256" key="9">
    <source>
        <dbReference type="ARBA" id="ARBA00022777"/>
    </source>
</evidence>
<dbReference type="GO" id="GO:0000155">
    <property type="term" value="F:phosphorelay sensor kinase activity"/>
    <property type="evidence" value="ECO:0007669"/>
    <property type="project" value="InterPro"/>
</dbReference>
<accession>A0A0M0FZG5</accession>
<evidence type="ECO:0000256" key="2">
    <source>
        <dbReference type="ARBA" id="ARBA00004651"/>
    </source>
</evidence>
<dbReference type="InterPro" id="IPR003660">
    <property type="entry name" value="HAMP_dom"/>
</dbReference>
<feature type="transmembrane region" description="Helical" evidence="14">
    <location>
        <begin position="20"/>
        <end position="40"/>
    </location>
</feature>
<dbReference type="RefSeq" id="WP_053429564.1">
    <property type="nucleotide sequence ID" value="NZ_LGUE01000008.1"/>
</dbReference>
<keyword evidence="10" id="KW-0067">ATP-binding</keyword>
<dbReference type="InterPro" id="IPR003594">
    <property type="entry name" value="HATPase_dom"/>
</dbReference>
<protein>
    <recommendedName>
        <fullName evidence="3">histidine kinase</fullName>
        <ecNumber evidence="3">2.7.13.3</ecNumber>
    </recommendedName>
</protein>
<dbReference type="SUPFAM" id="SSF158472">
    <property type="entry name" value="HAMP domain-like"/>
    <property type="match status" value="1"/>
</dbReference>
<feature type="transmembrane region" description="Helical" evidence="14">
    <location>
        <begin position="178"/>
        <end position="199"/>
    </location>
</feature>
<name>A0A0M0FZG5_9BACI</name>
<dbReference type="Gene3D" id="6.10.340.10">
    <property type="match status" value="1"/>
</dbReference>
<dbReference type="CDD" id="cd00075">
    <property type="entry name" value="HATPase"/>
    <property type="match status" value="1"/>
</dbReference>
<evidence type="ECO:0000256" key="6">
    <source>
        <dbReference type="ARBA" id="ARBA00022679"/>
    </source>
</evidence>
<dbReference type="SMART" id="SM00304">
    <property type="entry name" value="HAMP"/>
    <property type="match status" value="1"/>
</dbReference>
<dbReference type="Pfam" id="PF00672">
    <property type="entry name" value="HAMP"/>
    <property type="match status" value="1"/>
</dbReference>
<dbReference type="SMART" id="SM00387">
    <property type="entry name" value="HATPase_c"/>
    <property type="match status" value="1"/>
</dbReference>
<keyword evidence="11 14" id="KW-1133">Transmembrane helix</keyword>
<dbReference type="PRINTS" id="PR00344">
    <property type="entry name" value="BCTRLSENSOR"/>
</dbReference>
<dbReference type="PATRIC" id="fig|189381.12.peg.3286"/>
<proteinExistence type="predicted"/>
<dbReference type="Gene3D" id="3.30.565.10">
    <property type="entry name" value="Histidine kinase-like ATPase, C-terminal domain"/>
    <property type="match status" value="1"/>
</dbReference>
<dbReference type="InterPro" id="IPR003661">
    <property type="entry name" value="HisK_dim/P_dom"/>
</dbReference>
<dbReference type="PROSITE" id="PS50109">
    <property type="entry name" value="HIS_KIN"/>
    <property type="match status" value="1"/>
</dbReference>
<dbReference type="Gene3D" id="1.10.287.130">
    <property type="match status" value="1"/>
</dbReference>
<dbReference type="Pfam" id="PF00512">
    <property type="entry name" value="HisKA"/>
    <property type="match status" value="1"/>
</dbReference>
<keyword evidence="4" id="KW-1003">Cell membrane</keyword>
<dbReference type="STRING" id="189381.GCA_900166615_00449"/>
<dbReference type="SMART" id="SM00388">
    <property type="entry name" value="HisKA"/>
    <property type="match status" value="1"/>
</dbReference>
<keyword evidence="5" id="KW-0597">Phosphoprotein</keyword>
<keyword evidence="7 14" id="KW-0812">Transmembrane</keyword>
<evidence type="ECO:0000256" key="13">
    <source>
        <dbReference type="ARBA" id="ARBA00023136"/>
    </source>
</evidence>
<dbReference type="Proteomes" id="UP000037405">
    <property type="component" value="Unassembled WGS sequence"/>
</dbReference>
<evidence type="ECO:0000256" key="10">
    <source>
        <dbReference type="ARBA" id="ARBA00022840"/>
    </source>
</evidence>
<evidence type="ECO:0000256" key="3">
    <source>
        <dbReference type="ARBA" id="ARBA00012438"/>
    </source>
</evidence>
<dbReference type="InterPro" id="IPR005467">
    <property type="entry name" value="His_kinase_dom"/>
</dbReference>
<evidence type="ECO:0000259" key="15">
    <source>
        <dbReference type="PROSITE" id="PS50109"/>
    </source>
</evidence>
<reference evidence="18" key="1">
    <citation type="submission" date="2015-07" db="EMBL/GenBank/DDBJ databases">
        <title>Fjat-14235 jcm11544.</title>
        <authorList>
            <person name="Liu B."/>
            <person name="Wang J."/>
            <person name="Zhu Y."/>
            <person name="Liu G."/>
            <person name="Chen Q."/>
            <person name="Chen Z."/>
            <person name="Lan J."/>
            <person name="Che J."/>
            <person name="Ge C."/>
            <person name="Shi H."/>
            <person name="Pan Z."/>
            <person name="Liu X."/>
        </authorList>
    </citation>
    <scope>NUCLEOTIDE SEQUENCE [LARGE SCALE GENOMIC DNA]</scope>
    <source>
        <strain evidence="18">JCM 11544</strain>
    </source>
</reference>
<dbReference type="EMBL" id="LGUE01000008">
    <property type="protein sequence ID" value="KON82913.1"/>
    <property type="molecule type" value="Genomic_DNA"/>
</dbReference>
<keyword evidence="13 14" id="KW-0472">Membrane</keyword>
<keyword evidence="12" id="KW-0902">Two-component regulatory system</keyword>
<dbReference type="GO" id="GO:0005524">
    <property type="term" value="F:ATP binding"/>
    <property type="evidence" value="ECO:0007669"/>
    <property type="project" value="UniProtKB-KW"/>
</dbReference>
<dbReference type="Pfam" id="PF02518">
    <property type="entry name" value="HATPase_c"/>
    <property type="match status" value="1"/>
</dbReference>
<dbReference type="EC" id="2.7.13.3" evidence="3"/>
<evidence type="ECO:0000256" key="4">
    <source>
        <dbReference type="ARBA" id="ARBA00022475"/>
    </source>
</evidence>
<evidence type="ECO:0000256" key="14">
    <source>
        <dbReference type="SAM" id="Phobius"/>
    </source>
</evidence>
<evidence type="ECO:0000313" key="18">
    <source>
        <dbReference type="Proteomes" id="UP000037405"/>
    </source>
</evidence>
<dbReference type="PANTHER" id="PTHR45528:SF1">
    <property type="entry name" value="SENSOR HISTIDINE KINASE CPXA"/>
    <property type="match status" value="1"/>
</dbReference>
<evidence type="ECO:0000256" key="1">
    <source>
        <dbReference type="ARBA" id="ARBA00000085"/>
    </source>
</evidence>
<dbReference type="OrthoDB" id="9813151at2"/>
<keyword evidence="18" id="KW-1185">Reference proteome</keyword>
<dbReference type="GO" id="GO:0005886">
    <property type="term" value="C:plasma membrane"/>
    <property type="evidence" value="ECO:0007669"/>
    <property type="project" value="UniProtKB-SubCell"/>
</dbReference>
<dbReference type="AlphaFoldDB" id="A0A0M0FZG5"/>
<evidence type="ECO:0000256" key="8">
    <source>
        <dbReference type="ARBA" id="ARBA00022741"/>
    </source>
</evidence>
<keyword evidence="9" id="KW-0418">Kinase</keyword>
<dbReference type="PANTHER" id="PTHR45528">
    <property type="entry name" value="SENSOR HISTIDINE KINASE CPXA"/>
    <property type="match status" value="1"/>
</dbReference>
<dbReference type="InterPro" id="IPR036890">
    <property type="entry name" value="HATPase_C_sf"/>
</dbReference>
<keyword evidence="8" id="KW-0547">Nucleotide-binding</keyword>
<dbReference type="SUPFAM" id="SSF55874">
    <property type="entry name" value="ATPase domain of HSP90 chaperone/DNA topoisomerase II/histidine kinase"/>
    <property type="match status" value="1"/>
</dbReference>
<comment type="caution">
    <text evidence="17">The sequence shown here is derived from an EMBL/GenBank/DDBJ whole genome shotgun (WGS) entry which is preliminary data.</text>
</comment>
<dbReference type="InterPro" id="IPR050398">
    <property type="entry name" value="HssS/ArlS-like"/>
</dbReference>
<dbReference type="CDD" id="cd00082">
    <property type="entry name" value="HisKA"/>
    <property type="match status" value="1"/>
</dbReference>
<dbReference type="PROSITE" id="PS50885">
    <property type="entry name" value="HAMP"/>
    <property type="match status" value="1"/>
</dbReference>
<organism evidence="17 18">
    <name type="scientific">Rossellomorea marisflavi</name>
    <dbReference type="NCBI Taxonomy" id="189381"/>
    <lineage>
        <taxon>Bacteria</taxon>
        <taxon>Bacillati</taxon>
        <taxon>Bacillota</taxon>
        <taxon>Bacilli</taxon>
        <taxon>Bacillales</taxon>
        <taxon>Bacillaceae</taxon>
        <taxon>Rossellomorea</taxon>
    </lineage>
</organism>
<gene>
    <name evidence="17" type="ORF">AF331_18895</name>
</gene>
<sequence length="478" mass="53482">MFTKAKEPGRQTLLRYWTTRYLITLVVGLLVIALISVIWIRKTTIDNRLNLTQVMAQELADRIVTEDGQILIPPVLKDVVEERSKLLNLDEPPSTFVVDPEGNVLSDKNHFRGGPPGAQPQAQKISPSFFEKRKVEIDLGEEGKAYAISQPVKNGDDVLGYVVMLNLEKDLGKVNQEYRLLAILLVSLGLLGWLVIYYLSRKLSAPISEVASAARVVSEGNYNVSLKEPAKEKEIYELVDSFQQMAEKLQHLEQFRSELLAGVTHDLKTPVTSISGLIQAVKDEVVTEDEAKEFLDISLKEVDRLQRMIGDLLDFNSFSSGAIPVRKETVSMNDLVEDIVNQWKQTQVNESFQLEVETPPEDMEADVDPLRVEQILINLLNNARQALPEAEGSLRVKLERKGEFCTVSVSDTGSGIPEAEQALVFERFYRGEDKKLKTRGLGLGLPFSRMLAQAHGGSLRLESSSSEGTMFVVEFPIR</sequence>
<dbReference type="InterPro" id="IPR036097">
    <property type="entry name" value="HisK_dim/P_sf"/>
</dbReference>
<evidence type="ECO:0000256" key="7">
    <source>
        <dbReference type="ARBA" id="ARBA00022692"/>
    </source>
</evidence>
<feature type="domain" description="Histidine kinase" evidence="15">
    <location>
        <begin position="262"/>
        <end position="478"/>
    </location>
</feature>
<feature type="domain" description="HAMP" evidence="16">
    <location>
        <begin position="201"/>
        <end position="254"/>
    </location>
</feature>
<dbReference type="SUPFAM" id="SSF47384">
    <property type="entry name" value="Homodimeric domain of signal transducing histidine kinase"/>
    <property type="match status" value="1"/>
</dbReference>
<comment type="catalytic activity">
    <reaction evidence="1">
        <text>ATP + protein L-histidine = ADP + protein N-phospho-L-histidine.</text>
        <dbReference type="EC" id="2.7.13.3"/>
    </reaction>
</comment>
<evidence type="ECO:0000256" key="12">
    <source>
        <dbReference type="ARBA" id="ARBA00023012"/>
    </source>
</evidence>
<comment type="subcellular location">
    <subcellularLocation>
        <location evidence="2">Cell membrane</location>
        <topology evidence="2">Multi-pass membrane protein</topology>
    </subcellularLocation>
</comment>
<evidence type="ECO:0000256" key="11">
    <source>
        <dbReference type="ARBA" id="ARBA00022989"/>
    </source>
</evidence>
<dbReference type="CDD" id="cd06225">
    <property type="entry name" value="HAMP"/>
    <property type="match status" value="1"/>
</dbReference>
<evidence type="ECO:0000313" key="17">
    <source>
        <dbReference type="EMBL" id="KON82913.1"/>
    </source>
</evidence>
<evidence type="ECO:0000256" key="5">
    <source>
        <dbReference type="ARBA" id="ARBA00022553"/>
    </source>
</evidence>
<dbReference type="InterPro" id="IPR004358">
    <property type="entry name" value="Sig_transdc_His_kin-like_C"/>
</dbReference>